<evidence type="ECO:0000256" key="4">
    <source>
        <dbReference type="ARBA" id="ARBA00022737"/>
    </source>
</evidence>
<keyword evidence="3 8" id="KW-0812">Transmembrane</keyword>
<evidence type="ECO:0000313" key="9">
    <source>
        <dbReference type="EMBL" id="CAE0414540.1"/>
    </source>
</evidence>
<accession>A0A7S3L7T7</accession>
<evidence type="ECO:0000256" key="6">
    <source>
        <dbReference type="ARBA" id="ARBA00023136"/>
    </source>
</evidence>
<feature type="transmembrane region" description="Helical" evidence="8">
    <location>
        <begin position="73"/>
        <end position="95"/>
    </location>
</feature>
<evidence type="ECO:0000256" key="3">
    <source>
        <dbReference type="ARBA" id="ARBA00022692"/>
    </source>
</evidence>
<dbReference type="EMBL" id="HBIM01014841">
    <property type="protein sequence ID" value="CAE0414540.1"/>
    <property type="molecule type" value="Transcribed_RNA"/>
</dbReference>
<keyword evidence="6 8" id="KW-0472">Membrane</keyword>
<sequence>MALAEWVWSEAEAEDVSPEICISGLPLMNSSCWGGLSVKGLGIGIIMGSCLNKAPMVYNIWTSKSTEGLSGSALYGEIISLANASFYGFLMSYPFTSYGEAIALAVQVFIIIMLNWVFAKPPVSMTEKIAAAGAAAFYLVGVLYILPPEQYSLLMGMMWPLQVYAKGAQIYESFRIKHTGSMAVATICMNVVGSFIRILTTIGEIGFDFAMLIGSILAVVLNSIMLFQYFLYRKNTEKFLQDLEKKKTD</sequence>
<keyword evidence="4" id="KW-0677">Repeat</keyword>
<gene>
    <name evidence="9" type="ORF">ACOF00016_LOCUS11773</name>
</gene>
<evidence type="ECO:0000256" key="5">
    <source>
        <dbReference type="ARBA" id="ARBA00022989"/>
    </source>
</evidence>
<comment type="similarity">
    <text evidence="7">Belongs to the MPDU1 (TC 2.A.43.3) family.</text>
</comment>
<dbReference type="GO" id="GO:0016020">
    <property type="term" value="C:membrane"/>
    <property type="evidence" value="ECO:0007669"/>
    <property type="project" value="UniProtKB-SubCell"/>
</dbReference>
<evidence type="ECO:0000256" key="1">
    <source>
        <dbReference type="ARBA" id="ARBA00004141"/>
    </source>
</evidence>
<dbReference type="InterPro" id="IPR006603">
    <property type="entry name" value="PQ-loop_rpt"/>
</dbReference>
<evidence type="ECO:0000256" key="2">
    <source>
        <dbReference type="ARBA" id="ARBA00022448"/>
    </source>
</evidence>
<dbReference type="PANTHER" id="PTHR12226">
    <property type="entry name" value="MANNOSE-P-DOLICHOL UTILIZATION DEFECT 1 LEC35 -RELATED"/>
    <property type="match status" value="1"/>
</dbReference>
<name>A0A7S3L7T7_9STRA</name>
<feature type="transmembrane region" description="Helical" evidence="8">
    <location>
        <begin position="101"/>
        <end position="118"/>
    </location>
</feature>
<protein>
    <recommendedName>
        <fullName evidence="10">Mannose-P-dolichol utilization defect 1 protein homolog</fullName>
    </recommendedName>
</protein>
<feature type="transmembrane region" description="Helical" evidence="8">
    <location>
        <begin position="130"/>
        <end position="147"/>
    </location>
</feature>
<reference evidence="9" key="1">
    <citation type="submission" date="2021-01" db="EMBL/GenBank/DDBJ databases">
        <authorList>
            <person name="Corre E."/>
            <person name="Pelletier E."/>
            <person name="Niang G."/>
            <person name="Scheremetjew M."/>
            <person name="Finn R."/>
            <person name="Kale V."/>
            <person name="Holt S."/>
            <person name="Cochrane G."/>
            <person name="Meng A."/>
            <person name="Brown T."/>
            <person name="Cohen L."/>
        </authorList>
    </citation>
    <scope>NUCLEOTIDE SEQUENCE</scope>
    <source>
        <strain evidence="9">CCMP127</strain>
    </source>
</reference>
<proteinExistence type="inferred from homology"/>
<dbReference type="AlphaFoldDB" id="A0A7S3L7T7"/>
<evidence type="ECO:0000256" key="8">
    <source>
        <dbReference type="SAM" id="Phobius"/>
    </source>
</evidence>
<organism evidence="9">
    <name type="scientific">Amphora coffeiformis</name>
    <dbReference type="NCBI Taxonomy" id="265554"/>
    <lineage>
        <taxon>Eukaryota</taxon>
        <taxon>Sar</taxon>
        <taxon>Stramenopiles</taxon>
        <taxon>Ochrophyta</taxon>
        <taxon>Bacillariophyta</taxon>
        <taxon>Bacillariophyceae</taxon>
        <taxon>Bacillariophycidae</taxon>
        <taxon>Thalassiophysales</taxon>
        <taxon>Catenulaceae</taxon>
        <taxon>Amphora</taxon>
    </lineage>
</organism>
<dbReference type="InterPro" id="IPR016817">
    <property type="entry name" value="MannP-dilichol_defect-1"/>
</dbReference>
<dbReference type="Pfam" id="PF04193">
    <property type="entry name" value="PQ-loop"/>
    <property type="match status" value="1"/>
</dbReference>
<dbReference type="PANTHER" id="PTHR12226:SF2">
    <property type="entry name" value="MANNOSE-P-DOLICHOL UTILIZATION DEFECT 1 PROTEIN"/>
    <property type="match status" value="1"/>
</dbReference>
<evidence type="ECO:0008006" key="10">
    <source>
        <dbReference type="Google" id="ProtNLM"/>
    </source>
</evidence>
<feature type="transmembrane region" description="Helical" evidence="8">
    <location>
        <begin position="183"/>
        <end position="203"/>
    </location>
</feature>
<keyword evidence="2" id="KW-0813">Transport</keyword>
<evidence type="ECO:0000256" key="7">
    <source>
        <dbReference type="ARBA" id="ARBA00038475"/>
    </source>
</evidence>
<comment type="subcellular location">
    <subcellularLocation>
        <location evidence="1">Membrane</location>
        <topology evidence="1">Multi-pass membrane protein</topology>
    </subcellularLocation>
</comment>
<dbReference type="Gene3D" id="1.20.1280.290">
    <property type="match status" value="2"/>
</dbReference>
<keyword evidence="5 8" id="KW-1133">Transmembrane helix</keyword>
<feature type="transmembrane region" description="Helical" evidence="8">
    <location>
        <begin position="209"/>
        <end position="232"/>
    </location>
</feature>